<dbReference type="AlphaFoldDB" id="A0A565CDU9"/>
<evidence type="ECO:0000313" key="2">
    <source>
        <dbReference type="Proteomes" id="UP000489600"/>
    </source>
</evidence>
<dbReference type="Proteomes" id="UP000489600">
    <property type="component" value="Unassembled WGS sequence"/>
</dbReference>
<reference evidence="1" key="1">
    <citation type="submission" date="2019-07" db="EMBL/GenBank/DDBJ databases">
        <authorList>
            <person name="Dittberner H."/>
        </authorList>
    </citation>
    <scope>NUCLEOTIDE SEQUENCE [LARGE SCALE GENOMIC DNA]</scope>
</reference>
<comment type="caution">
    <text evidence="1">The sequence shown here is derived from an EMBL/GenBank/DDBJ whole genome shotgun (WGS) entry which is preliminary data.</text>
</comment>
<name>A0A565CDU9_9BRAS</name>
<evidence type="ECO:0000313" key="1">
    <source>
        <dbReference type="EMBL" id="VVB11815.1"/>
    </source>
</evidence>
<sequence length="164" mass="19223">MCFTGLISRSCDRFLTHPDLMRLFQLHHSLPHLEGEPEHYTDGLYLKTEYDSGKWFKDEMLWDGPNQHNPMPHIPIINITEAQCNFGERIFMKRVYRCSLHAGKIIIHYLVLKNDGSDVEDRSEDEPDPYPEYRQPLIELVQKPYIPQCIFTELSEEGSVKPTC</sequence>
<dbReference type="EMBL" id="CABITT030000007">
    <property type="protein sequence ID" value="VVB11815.1"/>
    <property type="molecule type" value="Genomic_DNA"/>
</dbReference>
<keyword evidence="2" id="KW-1185">Reference proteome</keyword>
<gene>
    <name evidence="1" type="ORF">ANE_LOCUS22259</name>
</gene>
<accession>A0A565CDU9</accession>
<proteinExistence type="predicted"/>
<organism evidence="1 2">
    <name type="scientific">Arabis nemorensis</name>
    <dbReference type="NCBI Taxonomy" id="586526"/>
    <lineage>
        <taxon>Eukaryota</taxon>
        <taxon>Viridiplantae</taxon>
        <taxon>Streptophyta</taxon>
        <taxon>Embryophyta</taxon>
        <taxon>Tracheophyta</taxon>
        <taxon>Spermatophyta</taxon>
        <taxon>Magnoliopsida</taxon>
        <taxon>eudicotyledons</taxon>
        <taxon>Gunneridae</taxon>
        <taxon>Pentapetalae</taxon>
        <taxon>rosids</taxon>
        <taxon>malvids</taxon>
        <taxon>Brassicales</taxon>
        <taxon>Brassicaceae</taxon>
        <taxon>Arabideae</taxon>
        <taxon>Arabis</taxon>
    </lineage>
</organism>
<protein>
    <submittedName>
        <fullName evidence="1">Uncharacterized protein</fullName>
    </submittedName>
</protein>